<feature type="chain" id="PRO_5004544776" description="Lipoprotein" evidence="1">
    <location>
        <begin position="29"/>
        <end position="147"/>
    </location>
</feature>
<dbReference type="AlphaFoldDB" id="S7UE40"/>
<reference evidence="2 3" key="1">
    <citation type="journal article" date="2013" name="Genome Announc.">
        <title>Draft genome sequences for three mercury-methylating, sulfate-reducing bacteria.</title>
        <authorList>
            <person name="Brown S.D."/>
            <person name="Hurt R.A.Jr."/>
            <person name="Gilmour C.C."/>
            <person name="Elias D.A."/>
        </authorList>
    </citation>
    <scope>NUCLEOTIDE SEQUENCE [LARGE SCALE GENOMIC DNA]</scope>
    <source>
        <strain evidence="2 3">DSM 16529</strain>
    </source>
</reference>
<gene>
    <name evidence="2" type="ORF">dsat_1220</name>
</gene>
<evidence type="ECO:0000313" key="3">
    <source>
        <dbReference type="Proteomes" id="UP000014975"/>
    </source>
</evidence>
<feature type="signal peptide" evidence="1">
    <location>
        <begin position="1"/>
        <end position="28"/>
    </location>
</feature>
<dbReference type="STRING" id="1121439.dsat_1220"/>
<evidence type="ECO:0000256" key="1">
    <source>
        <dbReference type="SAM" id="SignalP"/>
    </source>
</evidence>
<dbReference type="Proteomes" id="UP000014975">
    <property type="component" value="Unassembled WGS sequence"/>
</dbReference>
<organism evidence="2 3">
    <name type="scientific">Alkalidesulfovibrio alkalitolerans DSM 16529</name>
    <dbReference type="NCBI Taxonomy" id="1121439"/>
    <lineage>
        <taxon>Bacteria</taxon>
        <taxon>Pseudomonadati</taxon>
        <taxon>Thermodesulfobacteriota</taxon>
        <taxon>Desulfovibrionia</taxon>
        <taxon>Desulfovibrionales</taxon>
        <taxon>Desulfovibrionaceae</taxon>
        <taxon>Alkalidesulfovibrio</taxon>
    </lineage>
</organism>
<evidence type="ECO:0000313" key="2">
    <source>
        <dbReference type="EMBL" id="EPR30498.1"/>
    </source>
</evidence>
<keyword evidence="3" id="KW-1185">Reference proteome</keyword>
<dbReference type="PROSITE" id="PS51257">
    <property type="entry name" value="PROKAR_LIPOPROTEIN"/>
    <property type="match status" value="1"/>
</dbReference>
<protein>
    <recommendedName>
        <fullName evidence="4">Lipoprotein</fullName>
    </recommendedName>
</protein>
<evidence type="ECO:0008006" key="4">
    <source>
        <dbReference type="Google" id="ProtNLM"/>
    </source>
</evidence>
<dbReference type="EMBL" id="ATHI01000031">
    <property type="protein sequence ID" value="EPR30498.1"/>
    <property type="molecule type" value="Genomic_DNA"/>
</dbReference>
<keyword evidence="1" id="KW-0732">Signal</keyword>
<comment type="caution">
    <text evidence="2">The sequence shown here is derived from an EMBL/GenBank/DDBJ whole genome shotgun (WGS) entry which is preliminary data.</text>
</comment>
<name>S7UE40_9BACT</name>
<dbReference type="eggNOG" id="ENOG50317V9">
    <property type="taxonomic scope" value="Bacteria"/>
</dbReference>
<dbReference type="PATRIC" id="fig|1121439.3.peg.2604"/>
<accession>S7UE40</accession>
<sequence>MPRIPHTINIAMRLAVLACLALSLSACGIASRGGPLWSPDDHNLTLEQGETTAISIPAGDYLSLTVILTADTPVSDEPEYNPRFMHFAGFRFLPPSGYEKSKGQSGRFVYSFVCLDAGEAVVEIRRMGPDKRPTDEVYASLTVTITE</sequence>
<proteinExistence type="predicted"/>
<dbReference type="RefSeq" id="WP_020887917.1">
    <property type="nucleotide sequence ID" value="NZ_ATHI01000031.1"/>
</dbReference>